<dbReference type="GO" id="GO:0061522">
    <property type="term" value="F:1,4-dihydroxy-2-naphthoyl-CoA thioesterase activity"/>
    <property type="evidence" value="ECO:0007669"/>
    <property type="project" value="TreeGrafter"/>
</dbReference>
<evidence type="ECO:0000259" key="2">
    <source>
        <dbReference type="Pfam" id="PF03061"/>
    </source>
</evidence>
<accession>A0A2R4XN82</accession>
<dbReference type="KEGG" id="boz:DBV39_17645"/>
<evidence type="ECO:0000256" key="1">
    <source>
        <dbReference type="ARBA" id="ARBA00022801"/>
    </source>
</evidence>
<protein>
    <submittedName>
        <fullName evidence="3">Competence protein ComA</fullName>
    </submittedName>
</protein>
<dbReference type="Proteomes" id="UP000244571">
    <property type="component" value="Chromosome"/>
</dbReference>
<keyword evidence="4" id="KW-1185">Reference proteome</keyword>
<evidence type="ECO:0000313" key="4">
    <source>
        <dbReference type="Proteomes" id="UP000244571"/>
    </source>
</evidence>
<dbReference type="InterPro" id="IPR006683">
    <property type="entry name" value="Thioestr_dom"/>
</dbReference>
<dbReference type="SUPFAM" id="SSF54637">
    <property type="entry name" value="Thioesterase/thiol ester dehydrase-isomerase"/>
    <property type="match status" value="1"/>
</dbReference>
<reference evidence="3 4" key="1">
    <citation type="submission" date="2018-04" db="EMBL/GenBank/DDBJ databases">
        <title>Bordetella sp. HZ20 isolated from seawater.</title>
        <authorList>
            <person name="Sun C."/>
        </authorList>
    </citation>
    <scope>NUCLEOTIDE SEQUENCE [LARGE SCALE GENOMIC DNA]</scope>
    <source>
        <strain evidence="3 4">HZ20</strain>
    </source>
</reference>
<keyword evidence="1" id="KW-0378">Hydrolase</keyword>
<dbReference type="EMBL" id="CP028901">
    <property type="protein sequence ID" value="AWB35260.1"/>
    <property type="molecule type" value="Genomic_DNA"/>
</dbReference>
<evidence type="ECO:0000313" key="3">
    <source>
        <dbReference type="EMBL" id="AWB35260.1"/>
    </source>
</evidence>
<gene>
    <name evidence="3" type="ORF">DBV39_17645</name>
</gene>
<dbReference type="Gene3D" id="3.10.129.10">
    <property type="entry name" value="Hotdog Thioesterase"/>
    <property type="match status" value="1"/>
</dbReference>
<proteinExistence type="predicted"/>
<dbReference type="NCBIfam" id="TIGR00369">
    <property type="entry name" value="unchar_dom_1"/>
    <property type="match status" value="1"/>
</dbReference>
<dbReference type="InterPro" id="IPR029069">
    <property type="entry name" value="HotDog_dom_sf"/>
</dbReference>
<organism evidence="3 4">
    <name type="scientific">Orrella marina</name>
    <dbReference type="NCBI Taxonomy" id="2163011"/>
    <lineage>
        <taxon>Bacteria</taxon>
        <taxon>Pseudomonadati</taxon>
        <taxon>Pseudomonadota</taxon>
        <taxon>Betaproteobacteria</taxon>
        <taxon>Burkholderiales</taxon>
        <taxon>Alcaligenaceae</taxon>
        <taxon>Orrella</taxon>
    </lineage>
</organism>
<name>A0A2R4XN82_9BURK</name>
<dbReference type="Pfam" id="PF03061">
    <property type="entry name" value="4HBT"/>
    <property type="match status" value="1"/>
</dbReference>
<sequence>MGYLRKDLTLETLNNRIGENLPGYLGISMTGFGEGEITSRMELKKIHFAPNTYLHAGSIVTLADTTAGFGTYAHLPEGSTGFTTIELKSNFLGTLREGAIICVARAQHLGRNTQIWDAEVFDEATNRKMALFRCSQMILWPKG</sequence>
<dbReference type="CDD" id="cd03443">
    <property type="entry name" value="PaaI_thioesterase"/>
    <property type="match status" value="1"/>
</dbReference>
<dbReference type="GO" id="GO:0005829">
    <property type="term" value="C:cytosol"/>
    <property type="evidence" value="ECO:0007669"/>
    <property type="project" value="TreeGrafter"/>
</dbReference>
<feature type="domain" description="Thioesterase" evidence="2">
    <location>
        <begin position="53"/>
        <end position="124"/>
    </location>
</feature>
<dbReference type="RefSeq" id="WP_108622673.1">
    <property type="nucleotide sequence ID" value="NZ_CP028901.1"/>
</dbReference>
<dbReference type="InterPro" id="IPR003736">
    <property type="entry name" value="PAAI_dom"/>
</dbReference>
<dbReference type="PANTHER" id="PTHR43240:SF8">
    <property type="entry name" value="PHENYLACETIC ACID DEGRADATION-RELATED PROTEIN"/>
    <property type="match status" value="1"/>
</dbReference>
<dbReference type="PANTHER" id="PTHR43240">
    <property type="entry name" value="1,4-DIHYDROXY-2-NAPHTHOYL-COA THIOESTERASE 1"/>
    <property type="match status" value="1"/>
</dbReference>
<dbReference type="OrthoDB" id="9798208at2"/>
<dbReference type="AlphaFoldDB" id="A0A2R4XN82"/>